<keyword evidence="2" id="KW-1185">Reference proteome</keyword>
<dbReference type="AlphaFoldDB" id="A0A6A5LZ51"/>
<name>A0A6A5LZ51_LUPAL</name>
<dbReference type="Proteomes" id="UP000447434">
    <property type="component" value="Chromosome 23"/>
</dbReference>
<gene>
    <name evidence="1" type="ORF">Lalb_Chr23g0272261</name>
</gene>
<comment type="caution">
    <text evidence="1">The sequence shown here is derived from an EMBL/GenBank/DDBJ whole genome shotgun (WGS) entry which is preliminary data.</text>
</comment>
<evidence type="ECO:0000313" key="1">
    <source>
        <dbReference type="EMBL" id="KAE9587306.1"/>
    </source>
</evidence>
<dbReference type="OrthoDB" id="1937538at2759"/>
<accession>A0A6A5LZ51</accession>
<organism evidence="1 2">
    <name type="scientific">Lupinus albus</name>
    <name type="common">White lupine</name>
    <name type="synonym">Lupinus termis</name>
    <dbReference type="NCBI Taxonomy" id="3870"/>
    <lineage>
        <taxon>Eukaryota</taxon>
        <taxon>Viridiplantae</taxon>
        <taxon>Streptophyta</taxon>
        <taxon>Embryophyta</taxon>
        <taxon>Tracheophyta</taxon>
        <taxon>Spermatophyta</taxon>
        <taxon>Magnoliopsida</taxon>
        <taxon>eudicotyledons</taxon>
        <taxon>Gunneridae</taxon>
        <taxon>Pentapetalae</taxon>
        <taxon>rosids</taxon>
        <taxon>fabids</taxon>
        <taxon>Fabales</taxon>
        <taxon>Fabaceae</taxon>
        <taxon>Papilionoideae</taxon>
        <taxon>50 kb inversion clade</taxon>
        <taxon>genistoids sensu lato</taxon>
        <taxon>core genistoids</taxon>
        <taxon>Genisteae</taxon>
        <taxon>Lupinus</taxon>
    </lineage>
</organism>
<reference evidence="2" key="1">
    <citation type="journal article" date="2020" name="Nat. Commun.">
        <title>Genome sequence of the cluster root forming white lupin.</title>
        <authorList>
            <person name="Hufnagel B."/>
            <person name="Marques A."/>
            <person name="Soriano A."/>
            <person name="Marques L."/>
            <person name="Divol F."/>
            <person name="Doumas P."/>
            <person name="Sallet E."/>
            <person name="Mancinotti D."/>
            <person name="Carrere S."/>
            <person name="Marande W."/>
            <person name="Arribat S."/>
            <person name="Keller J."/>
            <person name="Huneau C."/>
            <person name="Blein T."/>
            <person name="Aime D."/>
            <person name="Laguerre M."/>
            <person name="Taylor J."/>
            <person name="Schubert V."/>
            <person name="Nelson M."/>
            <person name="Geu-Flores F."/>
            <person name="Crespi M."/>
            <person name="Gallardo-Guerrero K."/>
            <person name="Delaux P.-M."/>
            <person name="Salse J."/>
            <person name="Berges H."/>
            <person name="Guyot R."/>
            <person name="Gouzy J."/>
            <person name="Peret B."/>
        </authorList>
    </citation>
    <scope>NUCLEOTIDE SEQUENCE [LARGE SCALE GENOMIC DNA]</scope>
    <source>
        <strain evidence="2">cv. Amiga</strain>
    </source>
</reference>
<sequence>MANFNNHQNHAVLLLVFLFLISSSSSSARLLNGVISVISTDPTLNIALPKEKEELAGHVLSCDHMVVVVTGEVQSPEINLSGEKYGPLILNMLPKGKVPSSGPSKRINNVKN</sequence>
<protein>
    <submittedName>
        <fullName evidence="1">Uncharacterized protein</fullName>
    </submittedName>
</protein>
<evidence type="ECO:0000313" key="2">
    <source>
        <dbReference type="Proteomes" id="UP000447434"/>
    </source>
</evidence>
<proteinExistence type="predicted"/>
<dbReference type="EMBL" id="WOCE01000023">
    <property type="protein sequence ID" value="KAE9587306.1"/>
    <property type="molecule type" value="Genomic_DNA"/>
</dbReference>